<sequence length="157" mass="17623">MQVLLRLQEDGFLPMSGPLVRGWPRDLDLNPDLLPLCSEAPEPRAEVASASWRRSQAVSSLQHDHCCPRVHRSLMSHVPPGFNVRREFTYENLLHSSTQNTAFQNDHGFCPQNSPVPLRPGTTIGSGENLEGFPSCREVFIIISYSLNYKMVGPHTE</sequence>
<dbReference type="Proteomes" id="UP001162501">
    <property type="component" value="Chromosome 31"/>
</dbReference>
<dbReference type="EMBL" id="OX596115">
    <property type="protein sequence ID" value="CAN0469499.1"/>
    <property type="molecule type" value="Genomic_DNA"/>
</dbReference>
<reference evidence="1" key="2">
    <citation type="submission" date="2025-03" db="EMBL/GenBank/DDBJ databases">
        <authorList>
            <consortium name="ELIXIR-Norway"/>
            <consortium name="Elixir Norway"/>
        </authorList>
    </citation>
    <scope>NUCLEOTIDE SEQUENCE</scope>
</reference>
<protein>
    <submittedName>
        <fullName evidence="1">Uncharacterized protein</fullName>
    </submittedName>
</protein>
<accession>A0AC59ZMV4</accession>
<gene>
    <name evidence="1" type="ORF">MRATA1EN22A_LOCUS20409</name>
</gene>
<organism evidence="1 2">
    <name type="scientific">Rangifer tarandus platyrhynchus</name>
    <name type="common">Svalbard reindeer</name>
    <dbReference type="NCBI Taxonomy" id="3082113"/>
    <lineage>
        <taxon>Eukaryota</taxon>
        <taxon>Metazoa</taxon>
        <taxon>Chordata</taxon>
        <taxon>Craniata</taxon>
        <taxon>Vertebrata</taxon>
        <taxon>Euteleostomi</taxon>
        <taxon>Mammalia</taxon>
        <taxon>Eutheria</taxon>
        <taxon>Laurasiatheria</taxon>
        <taxon>Artiodactyla</taxon>
        <taxon>Ruminantia</taxon>
        <taxon>Pecora</taxon>
        <taxon>Cervidae</taxon>
        <taxon>Odocoileinae</taxon>
        <taxon>Rangifer</taxon>
    </lineage>
</organism>
<reference evidence="1" key="1">
    <citation type="submission" date="2023-05" db="EMBL/GenBank/DDBJ databases">
        <authorList>
            <consortium name="ELIXIR-Norway"/>
        </authorList>
    </citation>
    <scope>NUCLEOTIDE SEQUENCE</scope>
</reference>
<evidence type="ECO:0000313" key="1">
    <source>
        <dbReference type="EMBL" id="CAN0469499.1"/>
    </source>
</evidence>
<evidence type="ECO:0000313" key="2">
    <source>
        <dbReference type="Proteomes" id="UP001162501"/>
    </source>
</evidence>
<proteinExistence type="predicted"/>
<name>A0AC59ZMV4_RANTA</name>